<protein>
    <submittedName>
        <fullName evidence="1">Uncharacterized protein</fullName>
    </submittedName>
</protein>
<sequence>MQAGRKQIVAAAWCAVLALLLVSPGCGRKDWQAHTYPVTGTITVNGSPPEGAMIKLIKLGEPVDSRKSDCWALVKEDGSYSFSTYEVGDGVPKGEYAWILRWPQNSMQLVPDKLGEEFWSLEEPYMTVTVDGRTELSPVELTNVKLK</sequence>
<dbReference type="Proteomes" id="UP000004358">
    <property type="component" value="Unassembled WGS sequence"/>
</dbReference>
<proteinExistence type="predicted"/>
<accession>A3ZUM6</accession>
<dbReference type="HOGENOM" id="CLU_113730_0_0_0"/>
<dbReference type="STRING" id="314230.DSM3645_22414"/>
<reference evidence="1 2" key="1">
    <citation type="submission" date="2006-02" db="EMBL/GenBank/DDBJ databases">
        <authorList>
            <person name="Amann R."/>
            <person name="Ferriera S."/>
            <person name="Johnson J."/>
            <person name="Kravitz S."/>
            <person name="Halpern A."/>
            <person name="Remington K."/>
            <person name="Beeson K."/>
            <person name="Tran B."/>
            <person name="Rogers Y.-H."/>
            <person name="Friedman R."/>
            <person name="Venter J.C."/>
        </authorList>
    </citation>
    <scope>NUCLEOTIDE SEQUENCE [LARGE SCALE GENOMIC DNA]</scope>
    <source>
        <strain evidence="1 2">DSM 3645</strain>
    </source>
</reference>
<name>A3ZUM6_9BACT</name>
<comment type="caution">
    <text evidence="1">The sequence shown here is derived from an EMBL/GenBank/DDBJ whole genome shotgun (WGS) entry which is preliminary data.</text>
</comment>
<organism evidence="1 2">
    <name type="scientific">Blastopirellula marina DSM 3645</name>
    <dbReference type="NCBI Taxonomy" id="314230"/>
    <lineage>
        <taxon>Bacteria</taxon>
        <taxon>Pseudomonadati</taxon>
        <taxon>Planctomycetota</taxon>
        <taxon>Planctomycetia</taxon>
        <taxon>Pirellulales</taxon>
        <taxon>Pirellulaceae</taxon>
        <taxon>Blastopirellula</taxon>
    </lineage>
</organism>
<dbReference type="OrthoDB" id="292692at2"/>
<evidence type="ECO:0000313" key="1">
    <source>
        <dbReference type="EMBL" id="EAQ79941.1"/>
    </source>
</evidence>
<evidence type="ECO:0000313" key="2">
    <source>
        <dbReference type="Proteomes" id="UP000004358"/>
    </source>
</evidence>
<gene>
    <name evidence="1" type="ORF">DSM3645_22414</name>
</gene>
<dbReference type="EMBL" id="AANZ01000012">
    <property type="protein sequence ID" value="EAQ79941.1"/>
    <property type="molecule type" value="Genomic_DNA"/>
</dbReference>
<dbReference type="AlphaFoldDB" id="A3ZUM6"/>